<dbReference type="Proteomes" id="UP001212841">
    <property type="component" value="Unassembled WGS sequence"/>
</dbReference>
<reference evidence="2" key="1">
    <citation type="submission" date="2020-05" db="EMBL/GenBank/DDBJ databases">
        <title>Phylogenomic resolution of chytrid fungi.</title>
        <authorList>
            <person name="Stajich J.E."/>
            <person name="Amses K."/>
            <person name="Simmons R."/>
            <person name="Seto K."/>
            <person name="Myers J."/>
            <person name="Bonds A."/>
            <person name="Quandt C.A."/>
            <person name="Barry K."/>
            <person name="Liu P."/>
            <person name="Grigoriev I."/>
            <person name="Longcore J.E."/>
            <person name="James T.Y."/>
        </authorList>
    </citation>
    <scope>NUCLEOTIDE SEQUENCE</scope>
    <source>
        <strain evidence="2">JEL0318</strain>
    </source>
</reference>
<name>A0AAD5S1G6_9FUNG</name>
<keyword evidence="3" id="KW-1185">Reference proteome</keyword>
<feature type="signal peptide" evidence="1">
    <location>
        <begin position="1"/>
        <end position="36"/>
    </location>
</feature>
<dbReference type="EMBL" id="JADGJD010002172">
    <property type="protein sequence ID" value="KAJ3034351.1"/>
    <property type="molecule type" value="Genomic_DNA"/>
</dbReference>
<comment type="caution">
    <text evidence="2">The sequence shown here is derived from an EMBL/GenBank/DDBJ whole genome shotgun (WGS) entry which is preliminary data.</text>
</comment>
<protein>
    <submittedName>
        <fullName evidence="2">Uncharacterized protein</fullName>
    </submittedName>
</protein>
<dbReference type="AlphaFoldDB" id="A0AAD5S1G6"/>
<evidence type="ECO:0000313" key="2">
    <source>
        <dbReference type="EMBL" id="KAJ3034351.1"/>
    </source>
</evidence>
<sequence>MARSGKPRSQSPSSCQSPSLLGYITLTLSLTSVVAAAGNNVAQAGKQVGFAPNWKALREGNFRPSFHGAPAAKYEPQTEVQTQTNGQGAAIISDLADLQEWRGKWGRFKAPTRMEWSNWVKKYP</sequence>
<feature type="chain" id="PRO_5042036000" evidence="1">
    <location>
        <begin position="37"/>
        <end position="124"/>
    </location>
</feature>
<feature type="non-terminal residue" evidence="2">
    <location>
        <position position="124"/>
    </location>
</feature>
<proteinExistence type="predicted"/>
<accession>A0AAD5S1G6</accession>
<evidence type="ECO:0000313" key="3">
    <source>
        <dbReference type="Proteomes" id="UP001212841"/>
    </source>
</evidence>
<keyword evidence="1" id="KW-0732">Signal</keyword>
<organism evidence="2 3">
    <name type="scientific">Rhizophlyctis rosea</name>
    <dbReference type="NCBI Taxonomy" id="64517"/>
    <lineage>
        <taxon>Eukaryota</taxon>
        <taxon>Fungi</taxon>
        <taxon>Fungi incertae sedis</taxon>
        <taxon>Chytridiomycota</taxon>
        <taxon>Chytridiomycota incertae sedis</taxon>
        <taxon>Chytridiomycetes</taxon>
        <taxon>Rhizophlyctidales</taxon>
        <taxon>Rhizophlyctidaceae</taxon>
        <taxon>Rhizophlyctis</taxon>
    </lineage>
</organism>
<evidence type="ECO:0000256" key="1">
    <source>
        <dbReference type="SAM" id="SignalP"/>
    </source>
</evidence>
<gene>
    <name evidence="2" type="ORF">HK097_004540</name>
</gene>